<accession>A0AAE1CZL9</accession>
<keyword evidence="3" id="KW-1185">Reference proteome</keyword>
<organism evidence="2 3">
    <name type="scientific">Elysia crispata</name>
    <name type="common">lettuce slug</name>
    <dbReference type="NCBI Taxonomy" id="231223"/>
    <lineage>
        <taxon>Eukaryota</taxon>
        <taxon>Metazoa</taxon>
        <taxon>Spiralia</taxon>
        <taxon>Lophotrochozoa</taxon>
        <taxon>Mollusca</taxon>
        <taxon>Gastropoda</taxon>
        <taxon>Heterobranchia</taxon>
        <taxon>Euthyneura</taxon>
        <taxon>Panpulmonata</taxon>
        <taxon>Sacoglossa</taxon>
        <taxon>Placobranchoidea</taxon>
        <taxon>Plakobranchidae</taxon>
        <taxon>Elysia</taxon>
    </lineage>
</organism>
<dbReference type="SUPFAM" id="SSF56219">
    <property type="entry name" value="DNase I-like"/>
    <property type="match status" value="1"/>
</dbReference>
<dbReference type="AlphaFoldDB" id="A0AAE1CZL9"/>
<name>A0AAE1CZL9_9GAST</name>
<comment type="caution">
    <text evidence="2">The sequence shown here is derived from an EMBL/GenBank/DDBJ whole genome shotgun (WGS) entry which is preliminary data.</text>
</comment>
<dbReference type="InterPro" id="IPR036691">
    <property type="entry name" value="Endo/exonu/phosph_ase_sf"/>
</dbReference>
<evidence type="ECO:0000313" key="3">
    <source>
        <dbReference type="Proteomes" id="UP001283361"/>
    </source>
</evidence>
<dbReference type="InterPro" id="IPR005135">
    <property type="entry name" value="Endo/exonuclease/phosphatase"/>
</dbReference>
<dbReference type="Pfam" id="PF14529">
    <property type="entry name" value="Exo_endo_phos_2"/>
    <property type="match status" value="1"/>
</dbReference>
<protein>
    <recommendedName>
        <fullName evidence="1">Endonuclease/exonuclease/phosphatase domain-containing protein</fullName>
    </recommendedName>
</protein>
<gene>
    <name evidence="2" type="ORF">RRG08_022186</name>
</gene>
<dbReference type="Proteomes" id="UP001283361">
    <property type="component" value="Unassembled WGS sequence"/>
</dbReference>
<dbReference type="GO" id="GO:0003824">
    <property type="term" value="F:catalytic activity"/>
    <property type="evidence" value="ECO:0007669"/>
    <property type="project" value="InterPro"/>
</dbReference>
<proteinExistence type="predicted"/>
<dbReference type="EMBL" id="JAWDGP010006154">
    <property type="protein sequence ID" value="KAK3746321.1"/>
    <property type="molecule type" value="Genomic_DNA"/>
</dbReference>
<evidence type="ECO:0000313" key="2">
    <source>
        <dbReference type="EMBL" id="KAK3746321.1"/>
    </source>
</evidence>
<dbReference type="Gene3D" id="3.60.10.10">
    <property type="entry name" value="Endonuclease/exonuclease/phosphatase"/>
    <property type="match status" value="1"/>
</dbReference>
<sequence length="102" mass="11594">MTETELYNATLSGDFNRHSSQWRYPCYNSTGKKTEEIYESTKRSVLQDTNTTTLLLRAHKTLSRLDLTLISPDVLHNHTLDGVGGGDHRTILTMIWAAKEKV</sequence>
<reference evidence="2" key="1">
    <citation type="journal article" date="2023" name="G3 (Bethesda)">
        <title>A reference genome for the long-term kleptoplast-retaining sea slug Elysia crispata morphotype clarki.</title>
        <authorList>
            <person name="Eastman K.E."/>
            <person name="Pendleton A.L."/>
            <person name="Shaikh M.A."/>
            <person name="Suttiyut T."/>
            <person name="Ogas R."/>
            <person name="Tomko P."/>
            <person name="Gavelis G."/>
            <person name="Widhalm J.R."/>
            <person name="Wisecaver J.H."/>
        </authorList>
    </citation>
    <scope>NUCLEOTIDE SEQUENCE</scope>
    <source>
        <strain evidence="2">ECLA1</strain>
    </source>
</reference>
<feature type="domain" description="Endonuclease/exonuclease/phosphatase" evidence="1">
    <location>
        <begin position="8"/>
        <end position="91"/>
    </location>
</feature>
<evidence type="ECO:0000259" key="1">
    <source>
        <dbReference type="Pfam" id="PF14529"/>
    </source>
</evidence>